<evidence type="ECO:0000313" key="3">
    <source>
        <dbReference type="Proteomes" id="UP000008315"/>
    </source>
</evidence>
<dbReference type="HOGENOM" id="CLU_1198638_0_0_6"/>
<dbReference type="GO" id="GO:0006508">
    <property type="term" value="P:proteolysis"/>
    <property type="evidence" value="ECO:0007669"/>
    <property type="project" value="InterPro"/>
</dbReference>
<evidence type="ECO:0000313" key="2">
    <source>
        <dbReference type="EMBL" id="CCE22744.1"/>
    </source>
</evidence>
<dbReference type="STRING" id="1091494.MEALZ_1050"/>
<dbReference type="InterPro" id="IPR011969">
    <property type="entry name" value="Clan_AA_Asp_peptidase_C"/>
</dbReference>
<gene>
    <name evidence="2" type="ordered locus">MEALZ_1050</name>
</gene>
<dbReference type="CDD" id="cd05483">
    <property type="entry name" value="retropepsin_like_bacteria"/>
    <property type="match status" value="1"/>
</dbReference>
<proteinExistence type="predicted"/>
<dbReference type="SUPFAM" id="SSF50630">
    <property type="entry name" value="Acid proteases"/>
    <property type="match status" value="1"/>
</dbReference>
<dbReference type="GO" id="GO:0004190">
    <property type="term" value="F:aspartic-type endopeptidase activity"/>
    <property type="evidence" value="ECO:0007669"/>
    <property type="project" value="InterPro"/>
</dbReference>
<dbReference type="AlphaFoldDB" id="G4ST34"/>
<dbReference type="NCBIfam" id="TIGR02281">
    <property type="entry name" value="clan_AA_DTGA"/>
    <property type="match status" value="1"/>
</dbReference>
<keyword evidence="1" id="KW-1133">Transmembrane helix</keyword>
<dbReference type="PATRIC" id="fig|271065.3.peg.1076"/>
<dbReference type="InterPro" id="IPR001969">
    <property type="entry name" value="Aspartic_peptidase_AS"/>
</dbReference>
<dbReference type="Proteomes" id="UP000008315">
    <property type="component" value="Chromosome"/>
</dbReference>
<dbReference type="KEGG" id="mah:MEALZ_1050"/>
<sequence>MGLQDRDYYREQLRYQKPPKKGGGSLKYLIIPALMLATLWFGADALLKYQAEERIKATPPIEPITGGVVLKTDRQGHFRGVALINDVPMPFMIDTGATKTVIPAKMATAAGLPFGRPIQTSTAGGKVYDSETQISSLKIGNAEIRNLDAHINGHIEQVLIGMNTLKHFSMTQNGDTLTLTANNQVTDRLPIEPTVSFDSISAQPPARSPEKIIKRLNCDENQNCKTTYSDR</sequence>
<feature type="transmembrane region" description="Helical" evidence="1">
    <location>
        <begin position="28"/>
        <end position="47"/>
    </location>
</feature>
<organism evidence="2 3">
    <name type="scientific">Methylotuvimicrobium alcaliphilum (strain DSM 19304 / NCIMB 14124 / VKM B-2133 / 20Z)</name>
    <name type="common">Methylomicrobium alcaliphilum</name>
    <dbReference type="NCBI Taxonomy" id="1091494"/>
    <lineage>
        <taxon>Bacteria</taxon>
        <taxon>Pseudomonadati</taxon>
        <taxon>Pseudomonadota</taxon>
        <taxon>Gammaproteobacteria</taxon>
        <taxon>Methylococcales</taxon>
        <taxon>Methylococcaceae</taxon>
        <taxon>Methylotuvimicrobium</taxon>
    </lineage>
</organism>
<keyword evidence="3" id="KW-1185">Reference proteome</keyword>
<evidence type="ECO:0000256" key="1">
    <source>
        <dbReference type="SAM" id="Phobius"/>
    </source>
</evidence>
<dbReference type="RefSeq" id="WP_014147543.1">
    <property type="nucleotide sequence ID" value="NC_016112.1"/>
</dbReference>
<dbReference type="InterPro" id="IPR021109">
    <property type="entry name" value="Peptidase_aspartic_dom_sf"/>
</dbReference>
<dbReference type="Gene3D" id="2.40.70.10">
    <property type="entry name" value="Acid Proteases"/>
    <property type="match status" value="1"/>
</dbReference>
<name>G4ST34_META2</name>
<evidence type="ECO:0008006" key="4">
    <source>
        <dbReference type="Google" id="ProtNLM"/>
    </source>
</evidence>
<dbReference type="InterPro" id="IPR034122">
    <property type="entry name" value="Retropepsin-like_bacterial"/>
</dbReference>
<keyword evidence="1" id="KW-0472">Membrane</keyword>
<dbReference type="EMBL" id="FO082060">
    <property type="protein sequence ID" value="CCE22744.1"/>
    <property type="molecule type" value="Genomic_DNA"/>
</dbReference>
<keyword evidence="1" id="KW-0812">Transmembrane</keyword>
<dbReference type="PROSITE" id="PS00141">
    <property type="entry name" value="ASP_PROTEASE"/>
    <property type="match status" value="1"/>
</dbReference>
<protein>
    <recommendedName>
        <fullName evidence="4">TIGR02281 family clan AA aspartic protease</fullName>
    </recommendedName>
</protein>
<dbReference type="Pfam" id="PF13975">
    <property type="entry name" value="gag-asp_proteas"/>
    <property type="match status" value="1"/>
</dbReference>
<accession>G4ST34</accession>
<reference evidence="3" key="1">
    <citation type="journal article" date="2012" name="J. Bacteriol.">
        <title>Genome sequence of the haloalkaliphilic methanotrophic bacterium Methylomicrobium alcaliphilum 20Z.</title>
        <authorList>
            <person name="Vuilleumier S."/>
            <person name="Khmelenina V.N."/>
            <person name="Bringel F."/>
            <person name="Reshetnikov A.S."/>
            <person name="Lajus A."/>
            <person name="Mangenot S."/>
            <person name="Rouy Z."/>
            <person name="Op den Camp H.J."/>
            <person name="Jetten M.S."/>
            <person name="Dispirito A.A."/>
            <person name="Dunfield P."/>
            <person name="Klotz M.G."/>
            <person name="Semrau J.D."/>
            <person name="Stein L.Y."/>
            <person name="Barbe V."/>
            <person name="Medigue C."/>
            <person name="Trotsenko Y.A."/>
            <person name="Kalyuzhnaya M.G."/>
        </authorList>
    </citation>
    <scope>NUCLEOTIDE SEQUENCE [LARGE SCALE GENOMIC DNA]</scope>
    <source>
        <strain evidence="3">DSM 19304 / NCIMB 14124 / VKM B-2133 / 20Z</strain>
    </source>
</reference>